<dbReference type="Gene3D" id="1.25.40.10">
    <property type="entry name" value="Tetratricopeptide repeat domain"/>
    <property type="match status" value="1"/>
</dbReference>
<organism evidence="1 2">
    <name type="scientific">Roseospira navarrensis</name>
    <dbReference type="NCBI Taxonomy" id="140058"/>
    <lineage>
        <taxon>Bacteria</taxon>
        <taxon>Pseudomonadati</taxon>
        <taxon>Pseudomonadota</taxon>
        <taxon>Alphaproteobacteria</taxon>
        <taxon>Rhodospirillales</taxon>
        <taxon>Rhodospirillaceae</taxon>
        <taxon>Roseospira</taxon>
    </lineage>
</organism>
<sequence length="275" mass="29743">MSASTATELFQSGDLDGAVAALTAAVKANPTDVQARARLAEMLCFTGDIDRADKMMEVVSKQDEEHAVGIALFRRVMRGAIQRDQVFREGRAPEFIGEPSPCLQAHLRALTALREGDMAGVRAALADAEEARTGVSGTADGTAFSDLRDLDDLTANVLEVIAANGNYYWIGFERLVSLEFHSPERPRDLIWRRASIEVADGPEGEVFIPALYMPPPGETVRPDHRLGRVTEWVGDEEAGPVLGIGQRCWLVGETDQPIMGLGTLSLPDNAPASED</sequence>
<dbReference type="InterPro" id="IPR009211">
    <property type="entry name" value="TagJ"/>
</dbReference>
<comment type="caution">
    <text evidence="1">The sequence shown here is derived from an EMBL/GenBank/DDBJ whole genome shotgun (WGS) entry which is preliminary data.</text>
</comment>
<evidence type="ECO:0000313" key="1">
    <source>
        <dbReference type="EMBL" id="MQX37142.1"/>
    </source>
</evidence>
<dbReference type="OrthoDB" id="5416084at2"/>
<gene>
    <name evidence="1" type="ORF">GHC57_11490</name>
</gene>
<dbReference type="EMBL" id="WIVE01000034">
    <property type="protein sequence ID" value="MQX37142.1"/>
    <property type="molecule type" value="Genomic_DNA"/>
</dbReference>
<dbReference type="Proteomes" id="UP000434582">
    <property type="component" value="Unassembled WGS sequence"/>
</dbReference>
<name>A0A7X1ZGR6_9PROT</name>
<dbReference type="Pfam" id="PF07024">
    <property type="entry name" value="ImpE"/>
    <property type="match status" value="1"/>
</dbReference>
<dbReference type="RefSeq" id="WP_153344328.1">
    <property type="nucleotide sequence ID" value="NZ_WIVE01000034.1"/>
</dbReference>
<accession>A0A7X1ZGR6</accession>
<dbReference type="SUPFAM" id="SSF144059">
    <property type="entry name" value="ImpE-like"/>
    <property type="match status" value="1"/>
</dbReference>
<protein>
    <submittedName>
        <fullName evidence="1">Tetratricopeptide repeat protein</fullName>
    </submittedName>
</protein>
<proteinExistence type="predicted"/>
<dbReference type="InterPro" id="IPR011990">
    <property type="entry name" value="TPR-like_helical_dom_sf"/>
</dbReference>
<dbReference type="Pfam" id="PF14559">
    <property type="entry name" value="TPR_19"/>
    <property type="match status" value="1"/>
</dbReference>
<reference evidence="1 2" key="1">
    <citation type="submission" date="2019-10" db="EMBL/GenBank/DDBJ databases">
        <title>Draft whole-genome sequence of the purple nonsulfur photosynthetic bacterium Roseospira navarrensis DSM 15114.</title>
        <authorList>
            <person name="Kyndt J.A."/>
            <person name="Meyer T.E."/>
        </authorList>
    </citation>
    <scope>NUCLEOTIDE SEQUENCE [LARGE SCALE GENOMIC DNA]</scope>
    <source>
        <strain evidence="1 2">DSM 15114</strain>
    </source>
</reference>
<dbReference type="PIRSF" id="PIRSF029288">
    <property type="entry name" value="SciE_ImpE"/>
    <property type="match status" value="1"/>
</dbReference>
<evidence type="ECO:0000313" key="2">
    <source>
        <dbReference type="Proteomes" id="UP000434582"/>
    </source>
</evidence>
<keyword evidence="2" id="KW-1185">Reference proteome</keyword>
<dbReference type="AlphaFoldDB" id="A0A7X1ZGR6"/>